<dbReference type="InterPro" id="IPR036864">
    <property type="entry name" value="Zn2-C6_fun-type_DNA-bd_sf"/>
</dbReference>
<comment type="subcellular location">
    <subcellularLocation>
        <location evidence="1">Nucleus</location>
    </subcellularLocation>
</comment>
<evidence type="ECO:0000256" key="6">
    <source>
        <dbReference type="ARBA" id="ARBA00023163"/>
    </source>
</evidence>
<evidence type="ECO:0000256" key="3">
    <source>
        <dbReference type="ARBA" id="ARBA00022833"/>
    </source>
</evidence>
<evidence type="ECO:0000313" key="11">
    <source>
        <dbReference type="Proteomes" id="UP000749293"/>
    </source>
</evidence>
<dbReference type="GO" id="GO:0000981">
    <property type="term" value="F:DNA-binding transcription factor activity, RNA polymerase II-specific"/>
    <property type="evidence" value="ECO:0007669"/>
    <property type="project" value="InterPro"/>
</dbReference>
<dbReference type="OrthoDB" id="2154091at2759"/>
<dbReference type="Gene3D" id="4.10.240.10">
    <property type="entry name" value="Zn(2)-C6 fungal-type DNA-binding domain"/>
    <property type="match status" value="1"/>
</dbReference>
<feature type="compositionally biased region" description="Polar residues" evidence="8">
    <location>
        <begin position="180"/>
        <end position="190"/>
    </location>
</feature>
<keyword evidence="7" id="KW-0539">Nucleus</keyword>
<dbReference type="GeneID" id="55969473"/>
<dbReference type="PANTHER" id="PTHR31313:SF81">
    <property type="entry name" value="TY1 ENHANCER ACTIVATOR"/>
    <property type="match status" value="1"/>
</dbReference>
<dbReference type="GO" id="GO:0006351">
    <property type="term" value="P:DNA-templated transcription"/>
    <property type="evidence" value="ECO:0007669"/>
    <property type="project" value="InterPro"/>
</dbReference>
<comment type="caution">
    <text evidence="10">The sequence shown here is derived from an EMBL/GenBank/DDBJ whole genome shotgun (WGS) entry which is preliminary data.</text>
</comment>
<evidence type="ECO:0000259" key="9">
    <source>
        <dbReference type="PROSITE" id="PS50048"/>
    </source>
</evidence>
<feature type="region of interest" description="Disordered" evidence="8">
    <location>
        <begin position="112"/>
        <end position="203"/>
    </location>
</feature>
<keyword evidence="3" id="KW-0862">Zinc</keyword>
<dbReference type="CDD" id="cd00067">
    <property type="entry name" value="GAL4"/>
    <property type="match status" value="1"/>
</dbReference>
<feature type="region of interest" description="Disordered" evidence="8">
    <location>
        <begin position="751"/>
        <end position="809"/>
    </location>
</feature>
<feature type="domain" description="Zn(2)-C6 fungal-type" evidence="9">
    <location>
        <begin position="46"/>
        <end position="78"/>
    </location>
</feature>
<dbReference type="Proteomes" id="UP000749293">
    <property type="component" value="Unassembled WGS sequence"/>
</dbReference>
<dbReference type="GO" id="GO:0003677">
    <property type="term" value="F:DNA binding"/>
    <property type="evidence" value="ECO:0007669"/>
    <property type="project" value="UniProtKB-KW"/>
</dbReference>
<keyword evidence="4" id="KW-0805">Transcription regulation</keyword>
<dbReference type="SMART" id="SM00066">
    <property type="entry name" value="GAL4"/>
    <property type="match status" value="1"/>
</dbReference>
<feature type="compositionally biased region" description="Polar residues" evidence="8">
    <location>
        <begin position="863"/>
        <end position="881"/>
    </location>
</feature>
<gene>
    <name evidence="10" type="ORF">GMORB2_3245</name>
</gene>
<reference evidence="10" key="1">
    <citation type="submission" date="2020-03" db="EMBL/GenBank/DDBJ databases">
        <title>Site-based positive gene gene selection in Geosmithia morbida across the United States reveals a broad range of putative effectors and factors for local host and environmental adapation.</title>
        <authorList>
            <person name="Onufrak A."/>
            <person name="Murdoch R.W."/>
            <person name="Gazis R."/>
            <person name="Huff M."/>
            <person name="Staton M."/>
            <person name="Klingeman W."/>
            <person name="Hadziabdic D."/>
        </authorList>
    </citation>
    <scope>NUCLEOTIDE SEQUENCE</scope>
    <source>
        <strain evidence="10">1262</strain>
    </source>
</reference>
<feature type="compositionally biased region" description="Basic and acidic residues" evidence="8">
    <location>
        <begin position="123"/>
        <end position="133"/>
    </location>
</feature>
<sequence length="996" mass="110642">MTTTNYTREGSEGSEIAMQENISSHRRSGAARISNKQHVRHRASVACASCRDRRIRCVVPQGQSECNQCRRAGTECIIKNDDERRRPVSKAYMSSLSDRISLLEAMLKEKGVIPPPACHPPKTKNEAQRKPDEQLEMSQNSQQQSSSQPVAPLNANSPSLGVPSPPDSANGFIKADTDQIDASTTDSSQILKPPYKEDSPLRMLDSKQESIVHRLLSAKENLSFDQLSGRLRFFGPTANSHVYAESPDQLDSREPPEQVRRAERIIRSLNPTTYSYLMNHFWEYYNSIIPIIDRGAFEADRDSRNPKFYSSFLHIAILAMGYRGCDKNRGDTRRISLGNLESTLHREAKYMVDIEIERPGGIPSVQALLLLGDLECGVGRDNTGWMYAGMANRLAFDIGLHLNCRNDGISEKEVHIRQMVMKACVVYDKYWALFLGRPTSIKSQDLDLELVSDRLSTTHKDLPTTFDRDVNMEIYEKLIELMELSGRIVEMRSHKSVKKTTTDSTNMFAMNEAEDNAYLHVINLDRMLQNWYRRLPEHLAWRPANIKTAPYGFFLLHQQYHVTMILLHRSWAKYDSIAGDSANNSPQSNPDFSHKSTSAEALKTQVPGLGECENTLRVNGSNPMVHGSRASLSRSICTQQAIRVARIFWQHRQRFDGRKIFVTGIQHAGTAVIALIAALANHCNEADRRTYMGYLEILSGALADMSYTYHPAGRMNDLLGAVMGQIRLGLGEAAHIIARDQVFPFNSVPGSTSMSDSNDVSIPVIPSGRESSDANSGYPYKRMRSSNSRRASEFARPPPPFFQTTETPPGNGLSALKTSIFGQEIYRHEHSPFDSTFFPLGLANGSSIDFSFLDESAVDTDPSEQQQQQHTSLVTPSSSDVWSYRNFHSDHQSGSQGLESGTGEYSRGPAGLSAGSVIGHDSADTAEAMLTTNFGVSKGGNDIAYDIIDSNTHMKISGVSPVNMDGLVQSVEGTPDGVGGHGDGSRNRNLDFFSFN</sequence>
<evidence type="ECO:0000256" key="2">
    <source>
        <dbReference type="ARBA" id="ARBA00022723"/>
    </source>
</evidence>
<feature type="compositionally biased region" description="Polar residues" evidence="8">
    <location>
        <begin position="751"/>
        <end position="760"/>
    </location>
</feature>
<protein>
    <submittedName>
        <fullName evidence="10">Fungal trans</fullName>
    </submittedName>
</protein>
<organism evidence="10 11">
    <name type="scientific">Geosmithia morbida</name>
    <dbReference type="NCBI Taxonomy" id="1094350"/>
    <lineage>
        <taxon>Eukaryota</taxon>
        <taxon>Fungi</taxon>
        <taxon>Dikarya</taxon>
        <taxon>Ascomycota</taxon>
        <taxon>Pezizomycotina</taxon>
        <taxon>Sordariomycetes</taxon>
        <taxon>Hypocreomycetidae</taxon>
        <taxon>Hypocreales</taxon>
        <taxon>Bionectriaceae</taxon>
        <taxon>Geosmithia</taxon>
    </lineage>
</organism>
<dbReference type="InterPro" id="IPR001138">
    <property type="entry name" value="Zn2Cys6_DnaBD"/>
</dbReference>
<dbReference type="GO" id="GO:0008270">
    <property type="term" value="F:zinc ion binding"/>
    <property type="evidence" value="ECO:0007669"/>
    <property type="project" value="InterPro"/>
</dbReference>
<keyword evidence="6" id="KW-0804">Transcription</keyword>
<dbReference type="InterPro" id="IPR007219">
    <property type="entry name" value="XnlR_reg_dom"/>
</dbReference>
<evidence type="ECO:0000256" key="7">
    <source>
        <dbReference type="ARBA" id="ARBA00023242"/>
    </source>
</evidence>
<dbReference type="GO" id="GO:0005634">
    <property type="term" value="C:nucleus"/>
    <property type="evidence" value="ECO:0007669"/>
    <property type="project" value="UniProtKB-SubCell"/>
</dbReference>
<keyword evidence="5" id="KW-0238">DNA-binding</keyword>
<evidence type="ECO:0000256" key="1">
    <source>
        <dbReference type="ARBA" id="ARBA00004123"/>
    </source>
</evidence>
<feature type="compositionally biased region" description="Basic and acidic residues" evidence="8">
    <location>
        <begin position="194"/>
        <end position="203"/>
    </location>
</feature>
<feature type="region of interest" description="Disordered" evidence="8">
    <location>
        <begin position="857"/>
        <end position="913"/>
    </location>
</feature>
<dbReference type="SMART" id="SM00906">
    <property type="entry name" value="Fungal_trans"/>
    <property type="match status" value="1"/>
</dbReference>
<dbReference type="EMBL" id="JAANYQ010000018">
    <property type="protein sequence ID" value="KAF4120118.1"/>
    <property type="molecule type" value="Genomic_DNA"/>
</dbReference>
<dbReference type="PROSITE" id="PS50048">
    <property type="entry name" value="ZN2_CY6_FUNGAL_2"/>
    <property type="match status" value="1"/>
</dbReference>
<dbReference type="InterPro" id="IPR051615">
    <property type="entry name" value="Transcr_Regulatory_Elem"/>
</dbReference>
<dbReference type="PROSITE" id="PS00463">
    <property type="entry name" value="ZN2_CY6_FUNGAL_1"/>
    <property type="match status" value="1"/>
</dbReference>
<dbReference type="RefSeq" id="XP_035318770.1">
    <property type="nucleotide sequence ID" value="XM_035465221.1"/>
</dbReference>
<evidence type="ECO:0000256" key="8">
    <source>
        <dbReference type="SAM" id="MobiDB-lite"/>
    </source>
</evidence>
<keyword evidence="11" id="KW-1185">Reference proteome</keyword>
<name>A0A9P4YR17_9HYPO</name>
<proteinExistence type="predicted"/>
<dbReference type="AlphaFoldDB" id="A0A9P4YR17"/>
<feature type="compositionally biased region" description="Low complexity" evidence="8">
    <location>
        <begin position="138"/>
        <end position="148"/>
    </location>
</feature>
<feature type="region of interest" description="Disordered" evidence="8">
    <location>
        <begin position="974"/>
        <end position="996"/>
    </location>
</feature>
<evidence type="ECO:0000256" key="4">
    <source>
        <dbReference type="ARBA" id="ARBA00023015"/>
    </source>
</evidence>
<dbReference type="SUPFAM" id="SSF57701">
    <property type="entry name" value="Zn2/Cys6 DNA-binding domain"/>
    <property type="match status" value="1"/>
</dbReference>
<dbReference type="CDD" id="cd12148">
    <property type="entry name" value="fungal_TF_MHR"/>
    <property type="match status" value="1"/>
</dbReference>
<dbReference type="Pfam" id="PF04082">
    <property type="entry name" value="Fungal_trans"/>
    <property type="match status" value="1"/>
</dbReference>
<keyword evidence="2" id="KW-0479">Metal-binding</keyword>
<dbReference type="PANTHER" id="PTHR31313">
    <property type="entry name" value="TY1 ENHANCER ACTIVATOR"/>
    <property type="match status" value="1"/>
</dbReference>
<accession>A0A9P4YR17</accession>
<evidence type="ECO:0000313" key="10">
    <source>
        <dbReference type="EMBL" id="KAF4120118.1"/>
    </source>
</evidence>
<evidence type="ECO:0000256" key="5">
    <source>
        <dbReference type="ARBA" id="ARBA00023125"/>
    </source>
</evidence>